<accession>A0A0R3P9X0</accession>
<name>A0A0R3P9X0_ANGCS</name>
<dbReference type="Proteomes" id="UP000267027">
    <property type="component" value="Unassembled WGS sequence"/>
</dbReference>
<reference evidence="4 5" key="2">
    <citation type="submission" date="2018-11" db="EMBL/GenBank/DDBJ databases">
        <authorList>
            <consortium name="Pathogen Informatics"/>
        </authorList>
    </citation>
    <scope>NUCLEOTIDE SEQUENCE [LARGE SCALE GENOMIC DNA]</scope>
    <source>
        <strain evidence="4 5">Costa Rica</strain>
    </source>
</reference>
<dbReference type="PANTHER" id="PTHR24113:SF12">
    <property type="entry name" value="RAN GTPASE-ACTIVATING PROTEIN 1"/>
    <property type="match status" value="1"/>
</dbReference>
<sequence length="182" mass="19663">MLSFLDRQIKMDTSDDAELVANEIETCDDLKTLELRGNTVGVEAGKRLARALENHPELERTLCSAMISANCHITELDLSDNAFGPIGAEGISQFLASPSAYSLQILKLNNNGLGAGGQVLGSLEEISIAQNGIREEGICALAKSFQSNPSLRVINLNDNTCNIEGALELAEVNRSICRRLFQ</sequence>
<dbReference type="GO" id="GO:0005634">
    <property type="term" value="C:nucleus"/>
    <property type="evidence" value="ECO:0007669"/>
    <property type="project" value="TreeGrafter"/>
</dbReference>
<evidence type="ECO:0000256" key="1">
    <source>
        <dbReference type="ARBA" id="ARBA00022468"/>
    </source>
</evidence>
<dbReference type="WBParaSite" id="ACOC_0000025901-mRNA-1">
    <property type="protein sequence ID" value="ACOC_0000025901-mRNA-1"/>
    <property type="gene ID" value="ACOC_0000025901"/>
</dbReference>
<evidence type="ECO:0000256" key="3">
    <source>
        <dbReference type="ARBA" id="ARBA00022737"/>
    </source>
</evidence>
<dbReference type="InterPro" id="IPR001611">
    <property type="entry name" value="Leu-rich_rpt"/>
</dbReference>
<dbReference type="GO" id="GO:0006913">
    <property type="term" value="P:nucleocytoplasmic transport"/>
    <property type="evidence" value="ECO:0007669"/>
    <property type="project" value="TreeGrafter"/>
</dbReference>
<dbReference type="GO" id="GO:0005829">
    <property type="term" value="C:cytosol"/>
    <property type="evidence" value="ECO:0007669"/>
    <property type="project" value="TreeGrafter"/>
</dbReference>
<keyword evidence="3" id="KW-0677">Repeat</keyword>
<evidence type="ECO:0000256" key="2">
    <source>
        <dbReference type="ARBA" id="ARBA00022614"/>
    </source>
</evidence>
<dbReference type="GO" id="GO:0031267">
    <property type="term" value="F:small GTPase binding"/>
    <property type="evidence" value="ECO:0007669"/>
    <property type="project" value="TreeGrafter"/>
</dbReference>
<dbReference type="Gene3D" id="3.80.10.10">
    <property type="entry name" value="Ribonuclease Inhibitor"/>
    <property type="match status" value="1"/>
</dbReference>
<dbReference type="Pfam" id="PF13516">
    <property type="entry name" value="LRR_6"/>
    <property type="match status" value="2"/>
</dbReference>
<dbReference type="InterPro" id="IPR027038">
    <property type="entry name" value="RanGap"/>
</dbReference>
<keyword evidence="1" id="KW-0343">GTPase activation</keyword>
<keyword evidence="5" id="KW-1185">Reference proteome</keyword>
<protein>
    <submittedName>
        <fullName evidence="6">Ran gtpase-activating protein</fullName>
    </submittedName>
</protein>
<dbReference type="GO" id="GO:0048471">
    <property type="term" value="C:perinuclear region of cytoplasm"/>
    <property type="evidence" value="ECO:0007669"/>
    <property type="project" value="TreeGrafter"/>
</dbReference>
<dbReference type="PANTHER" id="PTHR24113">
    <property type="entry name" value="RAN GTPASE-ACTIVATING PROTEIN 1"/>
    <property type="match status" value="1"/>
</dbReference>
<evidence type="ECO:0000313" key="4">
    <source>
        <dbReference type="EMBL" id="VDM51845.1"/>
    </source>
</evidence>
<dbReference type="EMBL" id="UYYA01000022">
    <property type="protein sequence ID" value="VDM51845.1"/>
    <property type="molecule type" value="Genomic_DNA"/>
</dbReference>
<dbReference type="STRING" id="334426.A0A0R3P9X0"/>
<evidence type="ECO:0000313" key="5">
    <source>
        <dbReference type="Proteomes" id="UP000267027"/>
    </source>
</evidence>
<gene>
    <name evidence="4" type="ORF">ACOC_LOCUS260</name>
</gene>
<dbReference type="InterPro" id="IPR032675">
    <property type="entry name" value="LRR_dom_sf"/>
</dbReference>
<dbReference type="OMA" id="ITRVNTH"/>
<keyword evidence="2" id="KW-0433">Leucine-rich repeat</keyword>
<dbReference type="OrthoDB" id="184583at2759"/>
<organism evidence="6">
    <name type="scientific">Angiostrongylus costaricensis</name>
    <name type="common">Nematode worm</name>
    <dbReference type="NCBI Taxonomy" id="334426"/>
    <lineage>
        <taxon>Eukaryota</taxon>
        <taxon>Metazoa</taxon>
        <taxon>Ecdysozoa</taxon>
        <taxon>Nematoda</taxon>
        <taxon>Chromadorea</taxon>
        <taxon>Rhabditida</taxon>
        <taxon>Rhabditina</taxon>
        <taxon>Rhabditomorpha</taxon>
        <taxon>Strongyloidea</taxon>
        <taxon>Metastrongylidae</taxon>
        <taxon>Angiostrongylus</taxon>
    </lineage>
</organism>
<reference evidence="6" key="1">
    <citation type="submission" date="2017-02" db="UniProtKB">
        <authorList>
            <consortium name="WormBaseParasite"/>
        </authorList>
    </citation>
    <scope>IDENTIFICATION</scope>
</reference>
<dbReference type="AlphaFoldDB" id="A0A0R3P9X0"/>
<dbReference type="GO" id="GO:0005096">
    <property type="term" value="F:GTPase activator activity"/>
    <property type="evidence" value="ECO:0007669"/>
    <property type="project" value="UniProtKB-KW"/>
</dbReference>
<dbReference type="SMART" id="SM00368">
    <property type="entry name" value="LRR_RI"/>
    <property type="match status" value="5"/>
</dbReference>
<dbReference type="SUPFAM" id="SSF52047">
    <property type="entry name" value="RNI-like"/>
    <property type="match status" value="1"/>
</dbReference>
<evidence type="ECO:0000313" key="6">
    <source>
        <dbReference type="WBParaSite" id="ACOC_0000025901-mRNA-1"/>
    </source>
</evidence>
<proteinExistence type="predicted"/>